<dbReference type="InterPro" id="IPR036397">
    <property type="entry name" value="RNaseH_sf"/>
</dbReference>
<dbReference type="PANTHER" id="PTHR47326">
    <property type="entry name" value="TRANSPOSABLE ELEMENT TC3 TRANSPOSASE-LIKE PROTEIN"/>
    <property type="match status" value="1"/>
</dbReference>
<sequence>MEMILKTEAKTEFCMWVLDKVAENEKFFENVLFSDECTFHNNGIVNRHNFHYYSDTNPRAYRTMKNQNRWPVNVWGSNKASLNIIRKKKSLSILKPTCGFNWMELRLIKTAKFGNF</sequence>
<dbReference type="AlphaFoldDB" id="U4TZ23"/>
<dbReference type="Proteomes" id="UP000030742">
    <property type="component" value="Unassembled WGS sequence"/>
</dbReference>
<reference evidence="1 2" key="1">
    <citation type="journal article" date="2013" name="Genome Biol.">
        <title>Draft genome of the mountain pine beetle, Dendroctonus ponderosae Hopkins, a major forest pest.</title>
        <authorList>
            <person name="Keeling C.I."/>
            <person name="Yuen M.M."/>
            <person name="Liao N.Y."/>
            <person name="Docking T.R."/>
            <person name="Chan S.K."/>
            <person name="Taylor G.A."/>
            <person name="Palmquist D.L."/>
            <person name="Jackman S.D."/>
            <person name="Nguyen A."/>
            <person name="Li M."/>
            <person name="Henderson H."/>
            <person name="Janes J.K."/>
            <person name="Zhao Y."/>
            <person name="Pandoh P."/>
            <person name="Moore R."/>
            <person name="Sperling F.A."/>
            <person name="Huber D.P."/>
            <person name="Birol I."/>
            <person name="Jones S.J."/>
            <person name="Bohlmann J."/>
        </authorList>
    </citation>
    <scope>NUCLEOTIDE SEQUENCE</scope>
</reference>
<name>U4TZ23_DENPD</name>
<dbReference type="Gene3D" id="3.30.420.10">
    <property type="entry name" value="Ribonuclease H-like superfamily/Ribonuclease H"/>
    <property type="match status" value="1"/>
</dbReference>
<gene>
    <name evidence="1" type="ORF">D910_00637</name>
</gene>
<evidence type="ECO:0008006" key="3">
    <source>
        <dbReference type="Google" id="ProtNLM"/>
    </source>
</evidence>
<evidence type="ECO:0000313" key="2">
    <source>
        <dbReference type="Proteomes" id="UP000030742"/>
    </source>
</evidence>
<dbReference type="EMBL" id="KB630362">
    <property type="protein sequence ID" value="ERL83556.1"/>
    <property type="molecule type" value="Genomic_DNA"/>
</dbReference>
<dbReference type="GO" id="GO:0003676">
    <property type="term" value="F:nucleic acid binding"/>
    <property type="evidence" value="ECO:0007669"/>
    <property type="project" value="InterPro"/>
</dbReference>
<accession>U4TZ23</accession>
<protein>
    <recommendedName>
        <fullName evidence="3">PiggyBac transposable element-derived protein domain-containing protein</fullName>
    </recommendedName>
</protein>
<proteinExistence type="predicted"/>
<feature type="non-terminal residue" evidence="1">
    <location>
        <position position="116"/>
    </location>
</feature>
<organism evidence="1 2">
    <name type="scientific">Dendroctonus ponderosae</name>
    <name type="common">Mountain pine beetle</name>
    <dbReference type="NCBI Taxonomy" id="77166"/>
    <lineage>
        <taxon>Eukaryota</taxon>
        <taxon>Metazoa</taxon>
        <taxon>Ecdysozoa</taxon>
        <taxon>Arthropoda</taxon>
        <taxon>Hexapoda</taxon>
        <taxon>Insecta</taxon>
        <taxon>Pterygota</taxon>
        <taxon>Neoptera</taxon>
        <taxon>Endopterygota</taxon>
        <taxon>Coleoptera</taxon>
        <taxon>Polyphaga</taxon>
        <taxon>Cucujiformia</taxon>
        <taxon>Curculionidae</taxon>
        <taxon>Scolytinae</taxon>
        <taxon>Dendroctonus</taxon>
    </lineage>
</organism>
<evidence type="ECO:0000313" key="1">
    <source>
        <dbReference type="EMBL" id="ERL83556.1"/>
    </source>
</evidence>
<dbReference type="PANTHER" id="PTHR47326:SF1">
    <property type="entry name" value="HTH PSQ-TYPE DOMAIN-CONTAINING PROTEIN"/>
    <property type="match status" value="1"/>
</dbReference>